<evidence type="ECO:0000313" key="6">
    <source>
        <dbReference type="EMBL" id="MFC4161405.1"/>
    </source>
</evidence>
<dbReference type="CDD" id="cd08422">
    <property type="entry name" value="PBP2_CrgA_like"/>
    <property type="match status" value="1"/>
</dbReference>
<organism evidence="6 7">
    <name type="scientific">Chitinimonas lacunae</name>
    <dbReference type="NCBI Taxonomy" id="1963018"/>
    <lineage>
        <taxon>Bacteria</taxon>
        <taxon>Pseudomonadati</taxon>
        <taxon>Pseudomonadota</taxon>
        <taxon>Betaproteobacteria</taxon>
        <taxon>Neisseriales</taxon>
        <taxon>Chitinibacteraceae</taxon>
        <taxon>Chitinimonas</taxon>
    </lineage>
</organism>
<proteinExistence type="inferred from homology"/>
<evidence type="ECO:0000256" key="1">
    <source>
        <dbReference type="ARBA" id="ARBA00009437"/>
    </source>
</evidence>
<accession>A0ABV8MWS9</accession>
<dbReference type="InterPro" id="IPR000847">
    <property type="entry name" value="LysR_HTH_N"/>
</dbReference>
<feature type="domain" description="HTH lysR-type" evidence="5">
    <location>
        <begin position="1"/>
        <end position="56"/>
    </location>
</feature>
<dbReference type="SUPFAM" id="SSF46785">
    <property type="entry name" value="Winged helix' DNA-binding domain"/>
    <property type="match status" value="1"/>
</dbReference>
<evidence type="ECO:0000256" key="2">
    <source>
        <dbReference type="ARBA" id="ARBA00023015"/>
    </source>
</evidence>
<dbReference type="PANTHER" id="PTHR30537:SF5">
    <property type="entry name" value="HTH-TYPE TRANSCRIPTIONAL ACTIVATOR TTDR-RELATED"/>
    <property type="match status" value="1"/>
</dbReference>
<dbReference type="InterPro" id="IPR058163">
    <property type="entry name" value="LysR-type_TF_proteobact-type"/>
</dbReference>
<dbReference type="Proteomes" id="UP001595791">
    <property type="component" value="Unassembled WGS sequence"/>
</dbReference>
<evidence type="ECO:0000259" key="5">
    <source>
        <dbReference type="PROSITE" id="PS50931"/>
    </source>
</evidence>
<dbReference type="PROSITE" id="PS50931">
    <property type="entry name" value="HTH_LYSR"/>
    <property type="match status" value="1"/>
</dbReference>
<keyword evidence="4" id="KW-0804">Transcription</keyword>
<evidence type="ECO:0000256" key="4">
    <source>
        <dbReference type="ARBA" id="ARBA00023163"/>
    </source>
</evidence>
<keyword evidence="3" id="KW-0238">DNA-binding</keyword>
<dbReference type="Gene3D" id="1.10.10.10">
    <property type="entry name" value="Winged helix-like DNA-binding domain superfamily/Winged helix DNA-binding domain"/>
    <property type="match status" value="1"/>
</dbReference>
<comment type="similarity">
    <text evidence="1">Belongs to the LysR transcriptional regulatory family.</text>
</comment>
<dbReference type="PANTHER" id="PTHR30537">
    <property type="entry name" value="HTH-TYPE TRANSCRIPTIONAL REGULATOR"/>
    <property type="match status" value="1"/>
</dbReference>
<dbReference type="Pfam" id="PF00126">
    <property type="entry name" value="HTH_1"/>
    <property type="match status" value="1"/>
</dbReference>
<dbReference type="InterPro" id="IPR005119">
    <property type="entry name" value="LysR_subst-bd"/>
</dbReference>
<sequence>MDDIALFVEVARQRSFTRAGETLGIPNSTLSRRMTALERHLGVRLLSRTTREIRLTEAGQRYFERCRAILSDLDMAHAGLSEMAEQPSGQLRLSMPVEFGLNYMLPLIDEFARRYPAISFVLDLSPRHVELDREHIDLALRLGPVNDPQLVARKLGDMERLLFASPLYLARHGEPERPEQLPEHDCIRLPSEMMGATWRLESGSEVVEVRVKGRFTTNNVTMMGSLAQNGHGIAALALALARPALEQGLLQRVLPDWHLPRIPVYAVVASRVLPAKTRLLIEFLAARLQV</sequence>
<dbReference type="EMBL" id="JBHSBU010000001">
    <property type="protein sequence ID" value="MFC4161405.1"/>
    <property type="molecule type" value="Genomic_DNA"/>
</dbReference>
<dbReference type="RefSeq" id="WP_378167309.1">
    <property type="nucleotide sequence ID" value="NZ_JBHSBU010000001.1"/>
</dbReference>
<name>A0ABV8MWS9_9NEIS</name>
<comment type="caution">
    <text evidence="6">The sequence shown here is derived from an EMBL/GenBank/DDBJ whole genome shotgun (WGS) entry which is preliminary data.</text>
</comment>
<keyword evidence="2" id="KW-0805">Transcription regulation</keyword>
<gene>
    <name evidence="6" type="ORF">ACFOW7_18880</name>
</gene>
<evidence type="ECO:0000313" key="7">
    <source>
        <dbReference type="Proteomes" id="UP001595791"/>
    </source>
</evidence>
<dbReference type="Gene3D" id="3.40.190.290">
    <property type="match status" value="1"/>
</dbReference>
<dbReference type="InterPro" id="IPR036390">
    <property type="entry name" value="WH_DNA-bd_sf"/>
</dbReference>
<dbReference type="SUPFAM" id="SSF53850">
    <property type="entry name" value="Periplasmic binding protein-like II"/>
    <property type="match status" value="1"/>
</dbReference>
<dbReference type="InterPro" id="IPR036388">
    <property type="entry name" value="WH-like_DNA-bd_sf"/>
</dbReference>
<evidence type="ECO:0000256" key="3">
    <source>
        <dbReference type="ARBA" id="ARBA00023125"/>
    </source>
</evidence>
<keyword evidence="7" id="KW-1185">Reference proteome</keyword>
<reference evidence="7" key="1">
    <citation type="journal article" date="2019" name="Int. J. Syst. Evol. Microbiol.">
        <title>The Global Catalogue of Microorganisms (GCM) 10K type strain sequencing project: providing services to taxonomists for standard genome sequencing and annotation.</title>
        <authorList>
            <consortium name="The Broad Institute Genomics Platform"/>
            <consortium name="The Broad Institute Genome Sequencing Center for Infectious Disease"/>
            <person name="Wu L."/>
            <person name="Ma J."/>
        </authorList>
    </citation>
    <scope>NUCLEOTIDE SEQUENCE [LARGE SCALE GENOMIC DNA]</scope>
    <source>
        <strain evidence="7">LMG 29894</strain>
    </source>
</reference>
<protein>
    <submittedName>
        <fullName evidence="6">LysR family transcriptional regulator</fullName>
    </submittedName>
</protein>
<dbReference type="Pfam" id="PF03466">
    <property type="entry name" value="LysR_substrate"/>
    <property type="match status" value="1"/>
</dbReference>